<evidence type="ECO:0000256" key="7">
    <source>
        <dbReference type="ARBA" id="ARBA00023237"/>
    </source>
</evidence>
<evidence type="ECO:0000256" key="2">
    <source>
        <dbReference type="ARBA" id="ARBA00022448"/>
    </source>
</evidence>
<evidence type="ECO:0000256" key="6">
    <source>
        <dbReference type="ARBA" id="ARBA00023136"/>
    </source>
</evidence>
<keyword evidence="3 8" id="KW-1134">Transmembrane beta strand</keyword>
<evidence type="ECO:0000256" key="3">
    <source>
        <dbReference type="ARBA" id="ARBA00022452"/>
    </source>
</evidence>
<organism evidence="13 14">
    <name type="scientific">Maricaulis virginensis</name>
    <dbReference type="NCBI Taxonomy" id="144022"/>
    <lineage>
        <taxon>Bacteria</taxon>
        <taxon>Pseudomonadati</taxon>
        <taxon>Pseudomonadota</taxon>
        <taxon>Alphaproteobacteria</taxon>
        <taxon>Maricaulales</taxon>
        <taxon>Maricaulaceae</taxon>
        <taxon>Maricaulis</taxon>
    </lineage>
</organism>
<dbReference type="InterPro" id="IPR037066">
    <property type="entry name" value="Plug_dom_sf"/>
</dbReference>
<feature type="domain" description="TonB-dependent receptor plug" evidence="12">
    <location>
        <begin position="58"/>
        <end position="165"/>
    </location>
</feature>
<evidence type="ECO:0000256" key="4">
    <source>
        <dbReference type="ARBA" id="ARBA00022692"/>
    </source>
</evidence>
<proteinExistence type="inferred from homology"/>
<evidence type="ECO:0000256" key="9">
    <source>
        <dbReference type="RuleBase" id="RU003357"/>
    </source>
</evidence>
<dbReference type="RefSeq" id="WP_271186900.1">
    <property type="nucleotide sequence ID" value="NZ_BSFE01000005.1"/>
</dbReference>
<feature type="signal peptide" evidence="10">
    <location>
        <begin position="1"/>
        <end position="32"/>
    </location>
</feature>
<dbReference type="PROSITE" id="PS52016">
    <property type="entry name" value="TONB_DEPENDENT_REC_3"/>
    <property type="match status" value="1"/>
</dbReference>
<dbReference type="Proteomes" id="UP001143486">
    <property type="component" value="Unassembled WGS sequence"/>
</dbReference>
<reference evidence="13" key="1">
    <citation type="journal article" date="2014" name="Int. J. Syst. Evol. Microbiol.">
        <title>Complete genome sequence of Corynebacterium casei LMG S-19264T (=DSM 44701T), isolated from a smear-ripened cheese.</title>
        <authorList>
            <consortium name="US DOE Joint Genome Institute (JGI-PGF)"/>
            <person name="Walter F."/>
            <person name="Albersmeier A."/>
            <person name="Kalinowski J."/>
            <person name="Ruckert C."/>
        </authorList>
    </citation>
    <scope>NUCLEOTIDE SEQUENCE</scope>
    <source>
        <strain evidence="13">VKM B-1513</strain>
    </source>
</reference>
<keyword evidence="4 8" id="KW-0812">Transmembrane</keyword>
<dbReference type="PANTHER" id="PTHR47234">
    <property type="match status" value="1"/>
</dbReference>
<comment type="similarity">
    <text evidence="8 9">Belongs to the TonB-dependent receptor family.</text>
</comment>
<evidence type="ECO:0000256" key="5">
    <source>
        <dbReference type="ARBA" id="ARBA00023077"/>
    </source>
</evidence>
<keyword evidence="10" id="KW-0732">Signal</keyword>
<dbReference type="Gene3D" id="2.40.170.20">
    <property type="entry name" value="TonB-dependent receptor, beta-barrel domain"/>
    <property type="match status" value="1"/>
</dbReference>
<name>A0A9W6ILL7_9PROT</name>
<comment type="caution">
    <text evidence="13">The sequence shown here is derived from an EMBL/GenBank/DDBJ whole genome shotgun (WGS) entry which is preliminary data.</text>
</comment>
<keyword evidence="7 8" id="KW-0998">Cell outer membrane</keyword>
<dbReference type="Gene3D" id="2.170.130.10">
    <property type="entry name" value="TonB-dependent receptor, plug domain"/>
    <property type="match status" value="1"/>
</dbReference>
<evidence type="ECO:0000256" key="1">
    <source>
        <dbReference type="ARBA" id="ARBA00004571"/>
    </source>
</evidence>
<reference evidence="13" key="2">
    <citation type="submission" date="2023-01" db="EMBL/GenBank/DDBJ databases">
        <authorList>
            <person name="Sun Q."/>
            <person name="Evtushenko L."/>
        </authorList>
    </citation>
    <scope>NUCLEOTIDE SEQUENCE</scope>
    <source>
        <strain evidence="13">VKM B-1513</strain>
    </source>
</reference>
<sequence>MSGHYRYLPRLRKALLGGVALSLAAAGAPALAQDEPNSGNDIVVVTGTRIQSPNVVSSSPVTSVSEVELEFQQEANIERIFRNLPSTIPGDGQNVNNGTSGAASINLRGLGTNRSLVLVDGKRLTPFSLAGTVDTQTIPVNMLERVDVVTGGASAVYGSDAMSGAINFILKNDFEGVELSYEGRASEQSDGEQHNLSVLLGTNLDNGRGNVMASLGYTQRMGVQFGDRPFGLVGVSSTNGSGLGGAPLLPEEADCQSPNGVDNTASGSTTAIPTALDLPGQTLQFRNDGTLGPRCSRFNFNPFNYYQTPQERFNLDFVGRYEINRHFELYGRGNFTATNVTQQIAPSGVFGNVFTVPLMNPFLSASARQSILDQINSFATNAGVGVFDPTTGAIDNNSNGVFDLSDSISVPIRRRTLELGTRSEAFDANQFHLVAGLRGDLWGDWSYDLSYQHGESDRTRVRAGYTNVTNIATALNTVDATTCITPNGQVGPSTCVPLDLFSGGFGTITDAMAGYASVTALLQEKTTQDILSASASGPVSGWQMPWADHPVDAAFGIEYRQETASTLPDNCLQTPPTSCQGGAGGNVLPVSGSYDVYEAFGEMFIPLAEGRPLFEDLNVELGYRLSDYSISGQSATWKAGINWSPVESLRLRAMLQQANRAPNIGELFSPITTGLSNATFDPCSAGNPNPIDANLRALCEATGVPPALVGVVGDIVSGQVNQFGGTQPNALPGPETAETLTLGLVWSPSLNLPRLTDPLISIDYYDIQIDDFIGTFSGQEAMDACYVLADPAGCAGIVRINGSLATSGAGLPGYNTNLSFRRAEGIEISANTGYDLGNWGNLDINVNANYYLTNELQSAPFSAVVDCNGYYGTTCDPVPQLRIVQRTTWRFDDVELSYLWRHLSGMDAQTGEAANLFPAFRSIEAYDYFDLAGSYRLSDNVRFNATVTNIFDEDPPVIGNSTGTTSFNSGNTFPSLYDVLGRVYTVGVTVNF</sequence>
<gene>
    <name evidence="13" type="ORF">GCM10017621_20410</name>
</gene>
<dbReference type="EMBL" id="BSFE01000005">
    <property type="protein sequence ID" value="GLK52533.1"/>
    <property type="molecule type" value="Genomic_DNA"/>
</dbReference>
<comment type="subcellular location">
    <subcellularLocation>
        <location evidence="1 8">Cell outer membrane</location>
        <topology evidence="1 8">Multi-pass membrane protein</topology>
    </subcellularLocation>
</comment>
<protein>
    <submittedName>
        <fullName evidence="13">TonB-dependent receptor</fullName>
    </submittedName>
</protein>
<dbReference type="GO" id="GO:0009279">
    <property type="term" value="C:cell outer membrane"/>
    <property type="evidence" value="ECO:0007669"/>
    <property type="project" value="UniProtKB-SubCell"/>
</dbReference>
<dbReference type="Pfam" id="PF00593">
    <property type="entry name" value="TonB_dep_Rec_b-barrel"/>
    <property type="match status" value="1"/>
</dbReference>
<feature type="chain" id="PRO_5040894054" evidence="10">
    <location>
        <begin position="33"/>
        <end position="992"/>
    </location>
</feature>
<dbReference type="InterPro" id="IPR000531">
    <property type="entry name" value="Beta-barrel_TonB"/>
</dbReference>
<evidence type="ECO:0000259" key="12">
    <source>
        <dbReference type="Pfam" id="PF07715"/>
    </source>
</evidence>
<evidence type="ECO:0000256" key="8">
    <source>
        <dbReference type="PROSITE-ProRule" id="PRU01360"/>
    </source>
</evidence>
<keyword evidence="2 8" id="KW-0813">Transport</keyword>
<keyword evidence="13" id="KW-0675">Receptor</keyword>
<dbReference type="InterPro" id="IPR012910">
    <property type="entry name" value="Plug_dom"/>
</dbReference>
<dbReference type="InterPro" id="IPR039426">
    <property type="entry name" value="TonB-dep_rcpt-like"/>
</dbReference>
<dbReference type="Pfam" id="PF07715">
    <property type="entry name" value="Plug"/>
    <property type="match status" value="1"/>
</dbReference>
<evidence type="ECO:0000256" key="10">
    <source>
        <dbReference type="SAM" id="SignalP"/>
    </source>
</evidence>
<evidence type="ECO:0000313" key="13">
    <source>
        <dbReference type="EMBL" id="GLK52533.1"/>
    </source>
</evidence>
<dbReference type="PANTHER" id="PTHR47234:SF2">
    <property type="entry name" value="TONB-DEPENDENT RECEPTOR"/>
    <property type="match status" value="1"/>
</dbReference>
<evidence type="ECO:0000313" key="14">
    <source>
        <dbReference type="Proteomes" id="UP001143486"/>
    </source>
</evidence>
<accession>A0A9W6ILL7</accession>
<keyword evidence="6 8" id="KW-0472">Membrane</keyword>
<evidence type="ECO:0000259" key="11">
    <source>
        <dbReference type="Pfam" id="PF00593"/>
    </source>
</evidence>
<dbReference type="InterPro" id="IPR036942">
    <property type="entry name" value="Beta-barrel_TonB_sf"/>
</dbReference>
<dbReference type="SUPFAM" id="SSF56935">
    <property type="entry name" value="Porins"/>
    <property type="match status" value="1"/>
</dbReference>
<keyword evidence="14" id="KW-1185">Reference proteome</keyword>
<dbReference type="AlphaFoldDB" id="A0A9W6ILL7"/>
<feature type="domain" description="TonB-dependent receptor-like beta-barrel" evidence="11">
    <location>
        <begin position="443"/>
        <end position="950"/>
    </location>
</feature>
<keyword evidence="5 9" id="KW-0798">TonB box</keyword>